<dbReference type="EMBL" id="LVYI01000014">
    <property type="protein sequence ID" value="OAP54389.1"/>
    <property type="molecule type" value="Genomic_DNA"/>
</dbReference>
<dbReference type="Gene3D" id="3.90.850.10">
    <property type="entry name" value="Fumarylacetoacetase-like, C-terminal domain"/>
    <property type="match status" value="1"/>
</dbReference>
<dbReference type="PANTHER" id="PTHR11820:SF100">
    <property type="entry name" value="FUMARYLACETOACETATE HYDROLASE FAMILY PROTEIN (AFU_ORTHOLOGUE AFUA_4G01490)"/>
    <property type="match status" value="1"/>
</dbReference>
<dbReference type="STRING" id="1367422.A0A178Z3S4"/>
<keyword evidence="2" id="KW-0479">Metal-binding</keyword>
<dbReference type="RefSeq" id="XP_018687756.1">
    <property type="nucleotide sequence ID" value="XM_018842996.1"/>
</dbReference>
<proteinExistence type="inferred from homology"/>
<comment type="caution">
    <text evidence="4">The sequence shown here is derived from an EMBL/GenBank/DDBJ whole genome shotgun (WGS) entry which is preliminary data.</text>
</comment>
<dbReference type="GO" id="GO:0006107">
    <property type="term" value="P:oxaloacetate metabolic process"/>
    <property type="evidence" value="ECO:0007669"/>
    <property type="project" value="UniProtKB-ARBA"/>
</dbReference>
<evidence type="ECO:0000259" key="3">
    <source>
        <dbReference type="Pfam" id="PF01557"/>
    </source>
</evidence>
<protein>
    <recommendedName>
        <fullName evidence="3">Fumarylacetoacetase-like C-terminal domain-containing protein</fullName>
    </recommendedName>
</protein>
<dbReference type="Proteomes" id="UP000078343">
    <property type="component" value="Unassembled WGS sequence"/>
</dbReference>
<evidence type="ECO:0000256" key="1">
    <source>
        <dbReference type="ARBA" id="ARBA00010211"/>
    </source>
</evidence>
<name>A0A178Z3S4_9EURO</name>
<dbReference type="GO" id="GO:0046872">
    <property type="term" value="F:metal ion binding"/>
    <property type="evidence" value="ECO:0007669"/>
    <property type="project" value="UniProtKB-KW"/>
</dbReference>
<dbReference type="InterPro" id="IPR011234">
    <property type="entry name" value="Fumarylacetoacetase-like_C"/>
</dbReference>
<dbReference type="Pfam" id="PF01557">
    <property type="entry name" value="FAA_hydrolase"/>
    <property type="match status" value="1"/>
</dbReference>
<gene>
    <name evidence="4" type="ORF">AYL99_11490</name>
</gene>
<dbReference type="OrthoDB" id="411064at2759"/>
<dbReference type="AlphaFoldDB" id="A0A178Z3S4"/>
<dbReference type="GO" id="GO:0050163">
    <property type="term" value="F:oxaloacetate tautomerase activity"/>
    <property type="evidence" value="ECO:0007669"/>
    <property type="project" value="UniProtKB-ARBA"/>
</dbReference>
<evidence type="ECO:0000313" key="4">
    <source>
        <dbReference type="EMBL" id="OAP54389.1"/>
    </source>
</evidence>
<accession>A0A178Z3S4</accession>
<dbReference type="FunFam" id="3.90.850.10:FF:000002">
    <property type="entry name" value="2-hydroxyhepta-2,4-diene-1,7-dioate isomerase"/>
    <property type="match status" value="1"/>
</dbReference>
<reference evidence="4 5" key="1">
    <citation type="submission" date="2016-04" db="EMBL/GenBank/DDBJ databases">
        <title>Draft genome of Fonsecaea erecta CBS 125763.</title>
        <authorList>
            <person name="Weiss V.A."/>
            <person name="Vicente V.A."/>
            <person name="Raittz R.T."/>
            <person name="Moreno L.F."/>
            <person name="De Souza E.M."/>
            <person name="Pedrosa F.O."/>
            <person name="Steffens M.B."/>
            <person name="Faoro H."/>
            <person name="Tadra-Sfeir M.Z."/>
            <person name="Najafzadeh M.J."/>
            <person name="Felipe M.S."/>
            <person name="Teixeira M."/>
            <person name="Sun J."/>
            <person name="Xi L."/>
            <person name="Gomes R."/>
            <person name="De Azevedo C.M."/>
            <person name="Salgado C.G."/>
            <person name="Da Silva M.B."/>
            <person name="Nascimento M.F."/>
            <person name="Queiroz-Telles F."/>
            <person name="Attili D.S."/>
            <person name="Gorbushina A."/>
        </authorList>
    </citation>
    <scope>NUCLEOTIDE SEQUENCE [LARGE SCALE GENOMIC DNA]</scope>
    <source>
        <strain evidence="4 5">CBS 125763</strain>
    </source>
</reference>
<dbReference type="SUPFAM" id="SSF56529">
    <property type="entry name" value="FAH"/>
    <property type="match status" value="1"/>
</dbReference>
<dbReference type="GeneID" id="30015658"/>
<organism evidence="4 5">
    <name type="scientific">Fonsecaea erecta</name>
    <dbReference type="NCBI Taxonomy" id="1367422"/>
    <lineage>
        <taxon>Eukaryota</taxon>
        <taxon>Fungi</taxon>
        <taxon>Dikarya</taxon>
        <taxon>Ascomycota</taxon>
        <taxon>Pezizomycotina</taxon>
        <taxon>Eurotiomycetes</taxon>
        <taxon>Chaetothyriomycetidae</taxon>
        <taxon>Chaetothyriales</taxon>
        <taxon>Herpotrichiellaceae</taxon>
        <taxon>Fonsecaea</taxon>
    </lineage>
</organism>
<evidence type="ECO:0000313" key="5">
    <source>
        <dbReference type="Proteomes" id="UP000078343"/>
    </source>
</evidence>
<sequence>MSWQRLIRFEDEAGQATFGEPLVDSADDVQPLADQGKLTAKVFTGHGPFDLQPTERQVKVKKLLPLLYPSDVPIVKCIGLNYTAHIKEAGRTPPPYPSFFVKPRASIASHDEDVPIPKICQNDQLDWEGELSIVIGKDGKNIPKDEALSYVAGYVVSNDVSARKWQRDPAYAGGVPQWCFSKGFDKWAPVGPVLVSPGVVGKADNLHIQTFVDGQTMQDSSTSDLRFDVEEIVAFVSQGTTLERGTVIMTGTPSGVGMGRKPPVYLRDGQVVEVKIEKLGSVKNRMKFE</sequence>
<dbReference type="InterPro" id="IPR036663">
    <property type="entry name" value="Fumarylacetoacetase_C_sf"/>
</dbReference>
<comment type="similarity">
    <text evidence="1">Belongs to the FAH family.</text>
</comment>
<keyword evidence="5" id="KW-1185">Reference proteome</keyword>
<feature type="domain" description="Fumarylacetoacetase-like C-terminal" evidence="3">
    <location>
        <begin position="76"/>
        <end position="286"/>
    </location>
</feature>
<evidence type="ECO:0000256" key="2">
    <source>
        <dbReference type="ARBA" id="ARBA00022723"/>
    </source>
</evidence>
<dbReference type="PANTHER" id="PTHR11820">
    <property type="entry name" value="ACYLPYRUVASE"/>
    <property type="match status" value="1"/>
</dbReference>